<name>A0A921S1R3_SORBI</name>
<comment type="caution">
    <text evidence="2">The sequence shown here is derived from an EMBL/GenBank/DDBJ whole genome shotgun (WGS) entry which is preliminary data.</text>
</comment>
<keyword evidence="1" id="KW-0472">Membrane</keyword>
<dbReference type="Proteomes" id="UP000807115">
    <property type="component" value="Chromosome 1"/>
</dbReference>
<reference evidence="2" key="1">
    <citation type="journal article" date="2019" name="BMC Genomics">
        <title>A new reference genome for Sorghum bicolor reveals high levels of sequence similarity between sweet and grain genotypes: implications for the genetics of sugar metabolism.</title>
        <authorList>
            <person name="Cooper E.A."/>
            <person name="Brenton Z.W."/>
            <person name="Flinn B.S."/>
            <person name="Jenkins J."/>
            <person name="Shu S."/>
            <person name="Flowers D."/>
            <person name="Luo F."/>
            <person name="Wang Y."/>
            <person name="Xia P."/>
            <person name="Barry K."/>
            <person name="Daum C."/>
            <person name="Lipzen A."/>
            <person name="Yoshinaga Y."/>
            <person name="Schmutz J."/>
            <person name="Saski C."/>
            <person name="Vermerris W."/>
            <person name="Kresovich S."/>
        </authorList>
    </citation>
    <scope>NUCLEOTIDE SEQUENCE</scope>
</reference>
<gene>
    <name evidence="2" type="ORF">BDA96_01G299200</name>
</gene>
<feature type="transmembrane region" description="Helical" evidence="1">
    <location>
        <begin position="39"/>
        <end position="61"/>
    </location>
</feature>
<protein>
    <submittedName>
        <fullName evidence="2">Uncharacterized protein</fullName>
    </submittedName>
</protein>
<evidence type="ECO:0000313" key="3">
    <source>
        <dbReference type="Proteomes" id="UP000807115"/>
    </source>
</evidence>
<dbReference type="EMBL" id="CM027680">
    <property type="protein sequence ID" value="KAG0549966.1"/>
    <property type="molecule type" value="Genomic_DNA"/>
</dbReference>
<sequence>MWRKEQVEHNRFSITSCSNISRTFRRKVLSTRTFGSWNLFWWLEPILKSFCICVFVVFLYANMAGTCILEHVICMGLKIIYG</sequence>
<reference evidence="2" key="2">
    <citation type="submission" date="2020-10" db="EMBL/GenBank/DDBJ databases">
        <authorList>
            <person name="Cooper E.A."/>
            <person name="Brenton Z.W."/>
            <person name="Flinn B.S."/>
            <person name="Jenkins J."/>
            <person name="Shu S."/>
            <person name="Flowers D."/>
            <person name="Luo F."/>
            <person name="Wang Y."/>
            <person name="Xia P."/>
            <person name="Barry K."/>
            <person name="Daum C."/>
            <person name="Lipzen A."/>
            <person name="Yoshinaga Y."/>
            <person name="Schmutz J."/>
            <person name="Saski C."/>
            <person name="Vermerris W."/>
            <person name="Kresovich S."/>
        </authorList>
    </citation>
    <scope>NUCLEOTIDE SEQUENCE</scope>
</reference>
<keyword evidence="1" id="KW-0812">Transmembrane</keyword>
<organism evidence="2 3">
    <name type="scientific">Sorghum bicolor</name>
    <name type="common">Sorghum</name>
    <name type="synonym">Sorghum vulgare</name>
    <dbReference type="NCBI Taxonomy" id="4558"/>
    <lineage>
        <taxon>Eukaryota</taxon>
        <taxon>Viridiplantae</taxon>
        <taxon>Streptophyta</taxon>
        <taxon>Embryophyta</taxon>
        <taxon>Tracheophyta</taxon>
        <taxon>Spermatophyta</taxon>
        <taxon>Magnoliopsida</taxon>
        <taxon>Liliopsida</taxon>
        <taxon>Poales</taxon>
        <taxon>Poaceae</taxon>
        <taxon>PACMAD clade</taxon>
        <taxon>Panicoideae</taxon>
        <taxon>Andropogonodae</taxon>
        <taxon>Andropogoneae</taxon>
        <taxon>Sorghinae</taxon>
        <taxon>Sorghum</taxon>
    </lineage>
</organism>
<proteinExistence type="predicted"/>
<keyword evidence="1" id="KW-1133">Transmembrane helix</keyword>
<dbReference type="AlphaFoldDB" id="A0A921S1R3"/>
<evidence type="ECO:0000256" key="1">
    <source>
        <dbReference type="SAM" id="Phobius"/>
    </source>
</evidence>
<accession>A0A921S1R3</accession>
<evidence type="ECO:0000313" key="2">
    <source>
        <dbReference type="EMBL" id="KAG0549966.1"/>
    </source>
</evidence>